<dbReference type="GO" id="GO:0008234">
    <property type="term" value="F:cysteine-type peptidase activity"/>
    <property type="evidence" value="ECO:0007669"/>
    <property type="project" value="UniProtKB-KW"/>
</dbReference>
<dbReference type="AlphaFoldDB" id="A0A5R9G755"/>
<evidence type="ECO:0000256" key="1">
    <source>
        <dbReference type="ARBA" id="ARBA00007074"/>
    </source>
</evidence>
<evidence type="ECO:0000256" key="3">
    <source>
        <dbReference type="ARBA" id="ARBA00022801"/>
    </source>
</evidence>
<dbReference type="OrthoDB" id="9813118at2"/>
<evidence type="ECO:0000313" key="8">
    <source>
        <dbReference type="Proteomes" id="UP000309676"/>
    </source>
</evidence>
<dbReference type="RefSeq" id="WP_138195585.1">
    <property type="nucleotide sequence ID" value="NZ_VCIW01000012.1"/>
</dbReference>
<dbReference type="PROSITE" id="PS51935">
    <property type="entry name" value="NLPC_P60"/>
    <property type="match status" value="1"/>
</dbReference>
<feature type="chain" id="PRO_5024340322" evidence="5">
    <location>
        <begin position="30"/>
        <end position="176"/>
    </location>
</feature>
<evidence type="ECO:0000259" key="6">
    <source>
        <dbReference type="PROSITE" id="PS51935"/>
    </source>
</evidence>
<name>A0A5R9G755_9BACL</name>
<dbReference type="Gene3D" id="3.90.1720.10">
    <property type="entry name" value="endopeptidase domain like (from Nostoc punctiforme)"/>
    <property type="match status" value="1"/>
</dbReference>
<dbReference type="InterPro" id="IPR000064">
    <property type="entry name" value="NLP_P60_dom"/>
</dbReference>
<accession>A0A5R9G755</accession>
<keyword evidence="4" id="KW-0788">Thiol protease</keyword>
<keyword evidence="2" id="KW-0645">Protease</keyword>
<reference evidence="7 8" key="1">
    <citation type="submission" date="2019-05" db="EMBL/GenBank/DDBJ databases">
        <authorList>
            <person name="Narsing Rao M.P."/>
            <person name="Li W.J."/>
        </authorList>
    </citation>
    <scope>NUCLEOTIDE SEQUENCE [LARGE SCALE GENOMIC DNA]</scope>
    <source>
        <strain evidence="7 8">SYSU_K30003</strain>
    </source>
</reference>
<dbReference type="PANTHER" id="PTHR47053:SF1">
    <property type="entry name" value="MUREIN DD-ENDOPEPTIDASE MEPH-RELATED"/>
    <property type="match status" value="1"/>
</dbReference>
<organism evidence="7 8">
    <name type="scientific">Paenibacillus antri</name>
    <dbReference type="NCBI Taxonomy" id="2582848"/>
    <lineage>
        <taxon>Bacteria</taxon>
        <taxon>Bacillati</taxon>
        <taxon>Bacillota</taxon>
        <taxon>Bacilli</taxon>
        <taxon>Bacillales</taxon>
        <taxon>Paenibacillaceae</taxon>
        <taxon>Paenibacillus</taxon>
    </lineage>
</organism>
<evidence type="ECO:0000256" key="5">
    <source>
        <dbReference type="SAM" id="SignalP"/>
    </source>
</evidence>
<dbReference type="GO" id="GO:0006508">
    <property type="term" value="P:proteolysis"/>
    <property type="evidence" value="ECO:0007669"/>
    <property type="project" value="UniProtKB-KW"/>
</dbReference>
<gene>
    <name evidence="7" type="ORF">FE782_17780</name>
</gene>
<dbReference type="Proteomes" id="UP000309676">
    <property type="component" value="Unassembled WGS sequence"/>
</dbReference>
<comment type="similarity">
    <text evidence="1">Belongs to the peptidase C40 family.</text>
</comment>
<dbReference type="PANTHER" id="PTHR47053">
    <property type="entry name" value="MUREIN DD-ENDOPEPTIDASE MEPH-RELATED"/>
    <property type="match status" value="1"/>
</dbReference>
<dbReference type="EMBL" id="VCIW01000012">
    <property type="protein sequence ID" value="TLS50899.1"/>
    <property type="molecule type" value="Genomic_DNA"/>
</dbReference>
<feature type="domain" description="NlpC/P60" evidence="6">
    <location>
        <begin position="31"/>
        <end position="175"/>
    </location>
</feature>
<evidence type="ECO:0000256" key="2">
    <source>
        <dbReference type="ARBA" id="ARBA00022670"/>
    </source>
</evidence>
<dbReference type="InterPro" id="IPR051202">
    <property type="entry name" value="Peptidase_C40"/>
</dbReference>
<dbReference type="InterPro" id="IPR038765">
    <property type="entry name" value="Papain-like_cys_pep_sf"/>
</dbReference>
<evidence type="ECO:0000313" key="7">
    <source>
        <dbReference type="EMBL" id="TLS50899.1"/>
    </source>
</evidence>
<dbReference type="Pfam" id="PF00877">
    <property type="entry name" value="NLPC_P60"/>
    <property type="match status" value="1"/>
</dbReference>
<proteinExistence type="inferred from homology"/>
<keyword evidence="3" id="KW-0378">Hydrolase</keyword>
<keyword evidence="8" id="KW-1185">Reference proteome</keyword>
<comment type="caution">
    <text evidence="7">The sequence shown here is derived from an EMBL/GenBank/DDBJ whole genome shotgun (WGS) entry which is preliminary data.</text>
</comment>
<sequence length="176" mass="19478">MKMKKALTIVAAAAIALGALPLLPSEADASPAVAKSVINNGLDYLGTPYEFGSSRSNTRTFDCSDFTRQAFREGARITLPSDSRGQAEFVKKVGETTKRWQNLKKGDLMFFMSYRGSDADDYRDLDKDDKRITHVGIYMGDGKVLHTFSEDEGVTVSKIDGTHWEHRFLFGGSAIR</sequence>
<protein>
    <submittedName>
        <fullName evidence="7">NlpC/P60 family protein</fullName>
    </submittedName>
</protein>
<dbReference type="SUPFAM" id="SSF54001">
    <property type="entry name" value="Cysteine proteinases"/>
    <property type="match status" value="1"/>
</dbReference>
<keyword evidence="5" id="KW-0732">Signal</keyword>
<feature type="signal peptide" evidence="5">
    <location>
        <begin position="1"/>
        <end position="29"/>
    </location>
</feature>
<evidence type="ECO:0000256" key="4">
    <source>
        <dbReference type="ARBA" id="ARBA00022807"/>
    </source>
</evidence>